<proteinExistence type="inferred from homology"/>
<evidence type="ECO:0000313" key="2">
    <source>
        <dbReference type="EMBL" id="VDN89644.1"/>
    </source>
</evidence>
<dbReference type="Gene3D" id="3.40.50.2060">
    <property type="match status" value="1"/>
</dbReference>
<accession>A0A158PQV2</accession>
<comment type="similarity">
    <text evidence="1">Belongs to the STXBP/unc-18/SEC1 family.</text>
</comment>
<dbReference type="SUPFAM" id="SSF56815">
    <property type="entry name" value="Sec1/munc18-like (SM) proteins"/>
    <property type="match status" value="1"/>
</dbReference>
<dbReference type="InterPro" id="IPR043154">
    <property type="entry name" value="Sec-1-like_dom1"/>
</dbReference>
<dbReference type="InterPro" id="IPR036045">
    <property type="entry name" value="Sec1-like_sf"/>
</dbReference>
<organism evidence="4">
    <name type="scientific">Brugia pahangi</name>
    <name type="common">Filarial nematode worm</name>
    <dbReference type="NCBI Taxonomy" id="6280"/>
    <lineage>
        <taxon>Eukaryota</taxon>
        <taxon>Metazoa</taxon>
        <taxon>Ecdysozoa</taxon>
        <taxon>Nematoda</taxon>
        <taxon>Chromadorea</taxon>
        <taxon>Rhabditida</taxon>
        <taxon>Spirurina</taxon>
        <taxon>Spiruromorpha</taxon>
        <taxon>Filarioidea</taxon>
        <taxon>Onchocercidae</taxon>
        <taxon>Brugia</taxon>
    </lineage>
</organism>
<dbReference type="PANTHER" id="PTHR11679">
    <property type="entry name" value="VESICLE PROTEIN SORTING-ASSOCIATED"/>
    <property type="match status" value="1"/>
</dbReference>
<dbReference type="InterPro" id="IPR001619">
    <property type="entry name" value="Sec1-like"/>
</dbReference>
<dbReference type="EMBL" id="UZAD01013135">
    <property type="protein sequence ID" value="VDN89644.1"/>
    <property type="molecule type" value="Genomic_DNA"/>
</dbReference>
<name>A0A158PQV2_BRUPA</name>
<dbReference type="InterPro" id="IPR027482">
    <property type="entry name" value="Sec1-like_dom2"/>
</dbReference>
<dbReference type="GO" id="GO:0016192">
    <property type="term" value="P:vesicle-mediated transport"/>
    <property type="evidence" value="ECO:0007669"/>
    <property type="project" value="InterPro"/>
</dbReference>
<sequence>MDIKNGSVTDILSKANARILFCALDAIDGPKIIVWDPTLIKQFNLVTTTEQLKQHKVVSMLQLDFSPRVPQVEHNHIVYILSTSNSSVINKLIACLKHARSVNDSRQHHALVVPEASFMIRDTLKQDREASSVLKTLESLPLRLFPLYSDFLTLLMDNLPSKLLLDSDWTELQKCASAVRQLELLVDCLPNLRCKGKWAAQIVEIVKKMRTQEEMESLSGHNDFQISDIILIDRWIDPLTPMLIQLTYAGLVDEIFDMGATGNIKTSKIRNASDSADAASEIPLHDPLFKLIRDLHIKDVGKQIGETLVMLRDERVRLKENPPSDSLAESKVFVRRLLDMQGSEKHADTHTLIAEHLMSFIRDDLRYSTFPKLAIDIVQGEYGDRVIPQLENLILEAYNPLIVLRFISLQCMVTGGFKNATISTYERLFIQSYGGYYISLWIKLQVTGLLWERNSKIKCEYAPFDFQTACHRMSCFVDEEHSAYGTTAYPYNGYVPLIVRYIETGIRNNWRDWTTIQSDDHSTMSHGTYSIIFIIGGVTQAELACLRKIRFSNKLTMKTVVCQENLFVGKMTEYAGHIQKMHENITRKVEQLVTDMTRQLIASANNDEDVEVEIKMLFGKVIGNPRNATGRKLVQYYSISKNLCPMRKIPGSFDATVTITGNPEASSMSHGESIISHYSSPVQQITTEEDETSVNGEIEKKDSARNSTSFNIVTFHGFVE</sequence>
<protein>
    <submittedName>
        <fullName evidence="4">Sec1 family protein</fullName>
    </submittedName>
</protein>
<keyword evidence="3" id="KW-1185">Reference proteome</keyword>
<dbReference type="WBParaSite" id="BPAG_0000849601-mRNA-1">
    <property type="protein sequence ID" value="BPAG_0000849601-mRNA-1"/>
    <property type="gene ID" value="BPAG_0000849601"/>
</dbReference>
<reference evidence="2 3" key="2">
    <citation type="submission" date="2018-11" db="EMBL/GenBank/DDBJ databases">
        <authorList>
            <consortium name="Pathogen Informatics"/>
        </authorList>
    </citation>
    <scope>NUCLEOTIDE SEQUENCE [LARGE SCALE GENOMIC DNA]</scope>
</reference>
<gene>
    <name evidence="2" type="ORF">BPAG_LOCUS8458</name>
</gene>
<dbReference type="Gene3D" id="3.40.50.1910">
    <property type="match status" value="2"/>
</dbReference>
<evidence type="ECO:0000313" key="4">
    <source>
        <dbReference type="WBParaSite" id="BPAG_0000849601-mRNA-1"/>
    </source>
</evidence>
<dbReference type="InterPro" id="IPR043155">
    <property type="entry name" value="VPS33_dom3b"/>
</dbReference>
<dbReference type="AlphaFoldDB" id="A0A158PQV2"/>
<reference evidence="4" key="1">
    <citation type="submission" date="2016-04" db="UniProtKB">
        <authorList>
            <consortium name="WormBaseParasite"/>
        </authorList>
    </citation>
    <scope>IDENTIFICATION</scope>
</reference>
<evidence type="ECO:0000256" key="1">
    <source>
        <dbReference type="ARBA" id="ARBA00009884"/>
    </source>
</evidence>
<dbReference type="Pfam" id="PF00995">
    <property type="entry name" value="Sec1"/>
    <property type="match status" value="1"/>
</dbReference>
<evidence type="ECO:0000313" key="3">
    <source>
        <dbReference type="Proteomes" id="UP000278627"/>
    </source>
</evidence>
<dbReference type="Gene3D" id="1.25.40.850">
    <property type="match status" value="1"/>
</dbReference>
<dbReference type="Proteomes" id="UP000278627">
    <property type="component" value="Unassembled WGS sequence"/>
</dbReference>
<dbReference type="STRING" id="6280.A0A158PQV2"/>